<dbReference type="SUPFAM" id="SSF88713">
    <property type="entry name" value="Glycoside hydrolase/deacetylase"/>
    <property type="match status" value="1"/>
</dbReference>
<keyword evidence="5" id="KW-0119">Carbohydrate metabolism</keyword>
<evidence type="ECO:0000256" key="2">
    <source>
        <dbReference type="ARBA" id="ARBA00022723"/>
    </source>
</evidence>
<keyword evidence="6" id="KW-0170">Cobalt</keyword>
<evidence type="ECO:0000256" key="7">
    <source>
        <dbReference type="SAM" id="MobiDB-lite"/>
    </source>
</evidence>
<dbReference type="InterPro" id="IPR002509">
    <property type="entry name" value="NODB_dom"/>
</dbReference>
<keyword evidence="2" id="KW-0479">Metal-binding</keyword>
<dbReference type="Proteomes" id="UP000070501">
    <property type="component" value="Unassembled WGS sequence"/>
</dbReference>
<dbReference type="InterPro" id="IPR011330">
    <property type="entry name" value="Glyco_hydro/deAcase_b/a-brl"/>
</dbReference>
<evidence type="ECO:0000256" key="6">
    <source>
        <dbReference type="ARBA" id="ARBA00023285"/>
    </source>
</evidence>
<protein>
    <recommendedName>
        <fullName evidence="8">NodB homology domain-containing protein</fullName>
    </recommendedName>
</protein>
<dbReference type="GO" id="GO:0016810">
    <property type="term" value="F:hydrolase activity, acting on carbon-nitrogen (but not peptide) bonds"/>
    <property type="evidence" value="ECO:0007669"/>
    <property type="project" value="InterPro"/>
</dbReference>
<evidence type="ECO:0000256" key="4">
    <source>
        <dbReference type="ARBA" id="ARBA00022801"/>
    </source>
</evidence>
<proteinExistence type="predicted"/>
<evidence type="ECO:0000256" key="3">
    <source>
        <dbReference type="ARBA" id="ARBA00022729"/>
    </source>
</evidence>
<dbReference type="OrthoDB" id="407355at2759"/>
<dbReference type="AlphaFoldDB" id="A0A136IMG3"/>
<dbReference type="PANTHER" id="PTHR46471:SF2">
    <property type="entry name" value="CHITIN DEACETYLASE-RELATED"/>
    <property type="match status" value="1"/>
</dbReference>
<evidence type="ECO:0000256" key="1">
    <source>
        <dbReference type="ARBA" id="ARBA00001941"/>
    </source>
</evidence>
<name>A0A136IMG3_9PEZI</name>
<dbReference type="GO" id="GO:0005975">
    <property type="term" value="P:carbohydrate metabolic process"/>
    <property type="evidence" value="ECO:0007669"/>
    <property type="project" value="InterPro"/>
</dbReference>
<dbReference type="InParanoid" id="A0A136IMG3"/>
<evidence type="ECO:0000259" key="8">
    <source>
        <dbReference type="PROSITE" id="PS51677"/>
    </source>
</evidence>
<keyword evidence="10" id="KW-1185">Reference proteome</keyword>
<dbReference type="Gene3D" id="3.20.20.370">
    <property type="entry name" value="Glycoside hydrolase/deacetylase"/>
    <property type="match status" value="1"/>
</dbReference>
<evidence type="ECO:0000256" key="5">
    <source>
        <dbReference type="ARBA" id="ARBA00023277"/>
    </source>
</evidence>
<organism evidence="9 10">
    <name type="scientific">Microdochium bolleyi</name>
    <dbReference type="NCBI Taxonomy" id="196109"/>
    <lineage>
        <taxon>Eukaryota</taxon>
        <taxon>Fungi</taxon>
        <taxon>Dikarya</taxon>
        <taxon>Ascomycota</taxon>
        <taxon>Pezizomycotina</taxon>
        <taxon>Sordariomycetes</taxon>
        <taxon>Xylariomycetidae</taxon>
        <taxon>Xylariales</taxon>
        <taxon>Microdochiaceae</taxon>
        <taxon>Microdochium</taxon>
    </lineage>
</organism>
<reference evidence="10" key="1">
    <citation type="submission" date="2016-02" db="EMBL/GenBank/DDBJ databases">
        <title>Draft genome sequence of Microdochium bolleyi, a fungal endophyte of beachgrass.</title>
        <authorList>
            <consortium name="DOE Joint Genome Institute"/>
            <person name="David A.S."/>
            <person name="May G."/>
            <person name="Haridas S."/>
            <person name="Lim J."/>
            <person name="Wang M."/>
            <person name="Labutti K."/>
            <person name="Lipzen A."/>
            <person name="Barry K."/>
            <person name="Grigoriev I.V."/>
        </authorList>
    </citation>
    <scope>NUCLEOTIDE SEQUENCE [LARGE SCALE GENOMIC DNA]</scope>
    <source>
        <strain evidence="10">J235TASD1</strain>
    </source>
</reference>
<keyword evidence="4" id="KW-0378">Hydrolase</keyword>
<gene>
    <name evidence="9" type="ORF">Micbo1qcDRAFT_168747</name>
</gene>
<dbReference type="PROSITE" id="PS51677">
    <property type="entry name" value="NODB"/>
    <property type="match status" value="1"/>
</dbReference>
<evidence type="ECO:0000313" key="9">
    <source>
        <dbReference type="EMBL" id="KXJ86151.1"/>
    </source>
</evidence>
<evidence type="ECO:0000313" key="10">
    <source>
        <dbReference type="Proteomes" id="UP000070501"/>
    </source>
</evidence>
<dbReference type="PANTHER" id="PTHR46471">
    <property type="entry name" value="CHITIN DEACETYLASE"/>
    <property type="match status" value="1"/>
</dbReference>
<comment type="cofactor">
    <cofactor evidence="1">
        <name>Co(2+)</name>
        <dbReference type="ChEBI" id="CHEBI:48828"/>
    </cofactor>
</comment>
<dbReference type="STRING" id="196109.A0A136IMG3"/>
<keyword evidence="3" id="KW-0732">Signal</keyword>
<feature type="domain" description="NodB homology" evidence="8">
    <location>
        <begin position="102"/>
        <end position="215"/>
    </location>
</feature>
<feature type="region of interest" description="Disordered" evidence="7">
    <location>
        <begin position="62"/>
        <end position="86"/>
    </location>
</feature>
<dbReference type="Pfam" id="PF01522">
    <property type="entry name" value="Polysacc_deac_1"/>
    <property type="match status" value="1"/>
</dbReference>
<dbReference type="EMBL" id="KQ964270">
    <property type="protein sequence ID" value="KXJ86151.1"/>
    <property type="molecule type" value="Genomic_DNA"/>
</dbReference>
<dbReference type="GO" id="GO:0046872">
    <property type="term" value="F:metal ion binding"/>
    <property type="evidence" value="ECO:0007669"/>
    <property type="project" value="UniProtKB-KW"/>
</dbReference>
<sequence length="215" mass="23329">MFAFIYPQVPEAHGSEARSGIIHPSTCSNAVTIKMLPLTLIEAILIASPLVAAHQGGHHDHAALAAARRAAPPPGRDTSNVARPKLGNVPYGPNIKSCTVPGKVALTFDDGPYTYTGQLLDTLAKEKVKATFFLNGNNMGGLISDPKNGWRDVVKRMFNEGHHIGSHSYTHANFDKISTQQRREEIINNEIAIADILGVFPTYFRPPFTACDRGC</sequence>
<accession>A0A136IMG3</accession>
<feature type="non-terminal residue" evidence="9">
    <location>
        <position position="215"/>
    </location>
</feature>